<keyword evidence="2" id="KW-1185">Reference proteome</keyword>
<evidence type="ECO:0000313" key="1">
    <source>
        <dbReference type="EMBL" id="RAJ10024.1"/>
    </source>
</evidence>
<dbReference type="Gene3D" id="1.20.120.520">
    <property type="entry name" value="nmb1532 protein domain like"/>
    <property type="match status" value="1"/>
</dbReference>
<evidence type="ECO:0000313" key="2">
    <source>
        <dbReference type="Proteomes" id="UP000249696"/>
    </source>
</evidence>
<dbReference type="Proteomes" id="UP000249696">
    <property type="component" value="Unassembled WGS sequence"/>
</dbReference>
<proteinExistence type="predicted"/>
<dbReference type="EMBL" id="QLLN01000005">
    <property type="protein sequence ID" value="RAJ10024.1"/>
    <property type="molecule type" value="Genomic_DNA"/>
</dbReference>
<name>A0A327R2H7_9FLAO</name>
<gene>
    <name evidence="1" type="ORF">LV92_02770</name>
</gene>
<reference evidence="1 2" key="1">
    <citation type="submission" date="2018-06" db="EMBL/GenBank/DDBJ databases">
        <title>Genomic Encyclopedia of Archaeal and Bacterial Type Strains, Phase II (KMG-II): from individual species to whole genera.</title>
        <authorList>
            <person name="Goeker M."/>
        </authorList>
    </citation>
    <scope>NUCLEOTIDE SEQUENCE [LARGE SCALE GENOMIC DNA]</scope>
    <source>
        <strain evidence="1 2">DSM 23522</strain>
    </source>
</reference>
<sequence length="163" mass="19676">MALTIQKQVDMKVKPIKRHKAIQPLSREHHQGLLLSWKIRTGLSKGVSTDRIKTYADWFYKTYLIPHFEEEEKHLFPILGNDNILVKKAIAQHRRLDRLFHSTTELKKSLNHIEEELEQHIRFEERVLFNEIQKVANEQQLQFILEHHKETKFLENTTDRFWE</sequence>
<protein>
    <recommendedName>
        <fullName evidence="3">Hemerythrin HHE cation binding domain-containing protein</fullName>
    </recommendedName>
</protein>
<evidence type="ECO:0008006" key="3">
    <source>
        <dbReference type="Google" id="ProtNLM"/>
    </source>
</evidence>
<comment type="caution">
    <text evidence="1">The sequence shown here is derived from an EMBL/GenBank/DDBJ whole genome shotgun (WGS) entry which is preliminary data.</text>
</comment>
<accession>A0A327R2H7</accession>
<organism evidence="1 2">
    <name type="scientific">Arenibacter echinorum</name>
    <dbReference type="NCBI Taxonomy" id="440515"/>
    <lineage>
        <taxon>Bacteria</taxon>
        <taxon>Pseudomonadati</taxon>
        <taxon>Bacteroidota</taxon>
        <taxon>Flavobacteriia</taxon>
        <taxon>Flavobacteriales</taxon>
        <taxon>Flavobacteriaceae</taxon>
        <taxon>Arenibacter</taxon>
    </lineage>
</organism>
<dbReference type="AlphaFoldDB" id="A0A327R2H7"/>